<gene>
    <name evidence="2" type="ORF">GCM10010246_29430</name>
</gene>
<evidence type="ECO:0008006" key="4">
    <source>
        <dbReference type="Google" id="ProtNLM"/>
    </source>
</evidence>
<feature type="transmembrane region" description="Helical" evidence="1">
    <location>
        <begin position="134"/>
        <end position="154"/>
    </location>
</feature>
<accession>A0ABN3G1L8</accession>
<dbReference type="Proteomes" id="UP001500253">
    <property type="component" value="Unassembled WGS sequence"/>
</dbReference>
<dbReference type="EMBL" id="BAAASD010000010">
    <property type="protein sequence ID" value="GAA2342298.1"/>
    <property type="molecule type" value="Genomic_DNA"/>
</dbReference>
<proteinExistence type="predicted"/>
<comment type="caution">
    <text evidence="2">The sequence shown here is derived from an EMBL/GenBank/DDBJ whole genome shotgun (WGS) entry which is preliminary data.</text>
</comment>
<keyword evidence="1" id="KW-1133">Transmembrane helix</keyword>
<evidence type="ECO:0000256" key="1">
    <source>
        <dbReference type="SAM" id="Phobius"/>
    </source>
</evidence>
<keyword evidence="1" id="KW-0472">Membrane</keyword>
<protein>
    <recommendedName>
        <fullName evidence="4">ABC transporter</fullName>
    </recommendedName>
</protein>
<evidence type="ECO:0000313" key="2">
    <source>
        <dbReference type="EMBL" id="GAA2342298.1"/>
    </source>
</evidence>
<feature type="transmembrane region" description="Helical" evidence="1">
    <location>
        <begin position="102"/>
        <end position="122"/>
    </location>
</feature>
<evidence type="ECO:0000313" key="3">
    <source>
        <dbReference type="Proteomes" id="UP001500253"/>
    </source>
</evidence>
<feature type="transmembrane region" description="Helical" evidence="1">
    <location>
        <begin position="62"/>
        <end position="82"/>
    </location>
</feature>
<feature type="transmembrane region" description="Helical" evidence="1">
    <location>
        <begin position="28"/>
        <end position="50"/>
    </location>
</feature>
<name>A0ABN3G1L8_9ACTN</name>
<dbReference type="RefSeq" id="WP_346174919.1">
    <property type="nucleotide sequence ID" value="NZ_BAAASD010000010.1"/>
</dbReference>
<feature type="transmembrane region" description="Helical" evidence="1">
    <location>
        <begin position="190"/>
        <end position="208"/>
    </location>
</feature>
<sequence>MSPRHSNSPLNPNSPLNSNLLLYARSRALPMTIAVLVAAAPGTAWCADWLLTRSDPGPRARLPVLVLAPVLVAAAIGVGLYSHGDELDRTAVRPWWSRRGCHLLLLTALAAGLLAVAVPGEPQAYGAAAMARNVLGAVGVTALGAALIGARLSWLPMLVHTSAVFLAGRAEPGGAGAVWAWSVQPGAQRAAWWTAVALFAAGTCLYALRGARPEGPGTRR</sequence>
<keyword evidence="3" id="KW-1185">Reference proteome</keyword>
<organism evidence="2 3">
    <name type="scientific">Streptomyces cuspidosporus</name>
    <dbReference type="NCBI Taxonomy" id="66882"/>
    <lineage>
        <taxon>Bacteria</taxon>
        <taxon>Bacillati</taxon>
        <taxon>Actinomycetota</taxon>
        <taxon>Actinomycetes</taxon>
        <taxon>Kitasatosporales</taxon>
        <taxon>Streptomycetaceae</taxon>
        <taxon>Streptomyces</taxon>
    </lineage>
</organism>
<keyword evidence="1" id="KW-0812">Transmembrane</keyword>
<reference evidence="2 3" key="1">
    <citation type="journal article" date="2019" name="Int. J. Syst. Evol. Microbiol.">
        <title>The Global Catalogue of Microorganisms (GCM) 10K type strain sequencing project: providing services to taxonomists for standard genome sequencing and annotation.</title>
        <authorList>
            <consortium name="The Broad Institute Genomics Platform"/>
            <consortium name="The Broad Institute Genome Sequencing Center for Infectious Disease"/>
            <person name="Wu L."/>
            <person name="Ma J."/>
        </authorList>
    </citation>
    <scope>NUCLEOTIDE SEQUENCE [LARGE SCALE GENOMIC DNA]</scope>
    <source>
        <strain evidence="2 3">JCM 4316</strain>
    </source>
</reference>